<keyword evidence="2" id="KW-1185">Reference proteome</keyword>
<dbReference type="AlphaFoldDB" id="J9DHT7"/>
<accession>J9DHT7</accession>
<evidence type="ECO:0000313" key="2">
    <source>
        <dbReference type="Proteomes" id="UP000004836"/>
    </source>
</evidence>
<sequence>MAGCAFDAKYPDTPFRYNDENLTCSDIEFEATEIQKRAERMIAEDAAIPEDEKKKSTGVMFVPLWFVLDLTDPLNVHLRAMEARTKVLKRLADKKECDLTFQPPPKP</sequence>
<organism evidence="1 2">
    <name type="scientific">alpha proteobacterium IMCC14465</name>
    <dbReference type="NCBI Taxonomy" id="1220535"/>
    <lineage>
        <taxon>Bacteria</taxon>
        <taxon>Pseudomonadati</taxon>
        <taxon>Pseudomonadota</taxon>
        <taxon>Alphaproteobacteria</taxon>
        <taxon>PS1 clade</taxon>
    </lineage>
</organism>
<name>J9DHT7_9PROT</name>
<protein>
    <submittedName>
        <fullName evidence="1">Uncharacterized protein</fullName>
    </submittedName>
</protein>
<dbReference type="Proteomes" id="UP000004836">
    <property type="component" value="Unassembled WGS sequence"/>
</dbReference>
<dbReference type="STRING" id="1220535.IMCC14465_12670"/>
<reference evidence="1 2" key="1">
    <citation type="journal article" date="2012" name="J. Bacteriol.">
        <title>Genome Sequence of Strain IMCC14465, Isolated from the East Sea, Belonging to the PS1 Clade of Alphaproteobacteria.</title>
        <authorList>
            <person name="Yang S.J."/>
            <person name="Kang I."/>
            <person name="Cho J.C."/>
        </authorList>
    </citation>
    <scope>NUCLEOTIDE SEQUENCE [LARGE SCALE GENOMIC DNA]</scope>
    <source>
        <strain evidence="1 2">IMCC14465</strain>
    </source>
</reference>
<gene>
    <name evidence="1" type="ORF">IMCC14465_12670</name>
</gene>
<dbReference type="EMBL" id="ALYF01000003">
    <property type="protein sequence ID" value="EJW21471.1"/>
    <property type="molecule type" value="Genomic_DNA"/>
</dbReference>
<comment type="caution">
    <text evidence="1">The sequence shown here is derived from an EMBL/GenBank/DDBJ whole genome shotgun (WGS) entry which is preliminary data.</text>
</comment>
<evidence type="ECO:0000313" key="1">
    <source>
        <dbReference type="EMBL" id="EJW21471.1"/>
    </source>
</evidence>
<proteinExistence type="predicted"/>